<dbReference type="GO" id="GO:0032434">
    <property type="term" value="P:regulation of proteasomal ubiquitin-dependent protein catabolic process"/>
    <property type="evidence" value="ECO:0007669"/>
    <property type="project" value="TreeGrafter"/>
</dbReference>
<evidence type="ECO:0000256" key="2">
    <source>
        <dbReference type="ARBA" id="ARBA00010789"/>
    </source>
</evidence>
<feature type="domain" description="E3 UFM1-protein ligase 1-like N-terminal" evidence="9">
    <location>
        <begin position="8"/>
        <end position="285"/>
    </location>
</feature>
<comment type="similarity">
    <text evidence="2">Belongs to the UFL1 family.</text>
</comment>
<evidence type="ECO:0000313" key="12">
    <source>
        <dbReference type="EMBL" id="OXU20997.1"/>
    </source>
</evidence>
<evidence type="ECO:0000256" key="6">
    <source>
        <dbReference type="ARBA" id="ARBA00030452"/>
    </source>
</evidence>
<dbReference type="PANTHER" id="PTHR31057">
    <property type="entry name" value="E3 UFM1-PROTEIN LIGASE 1"/>
    <property type="match status" value="1"/>
</dbReference>
<name>A0A232ERP4_9HYME</name>
<dbReference type="EMBL" id="NNAY01002582">
    <property type="protein sequence ID" value="OXU20997.1"/>
    <property type="molecule type" value="Genomic_DNA"/>
</dbReference>
<dbReference type="InterPro" id="IPR018611">
    <property type="entry name" value="Ufl1"/>
</dbReference>
<accession>A0A232ERP4</accession>
<evidence type="ECO:0000256" key="4">
    <source>
        <dbReference type="ARBA" id="ARBA00022679"/>
    </source>
</evidence>
<dbReference type="PANTHER" id="PTHR31057:SF0">
    <property type="entry name" value="E3 UFM1-PROTEIN LIGASE 1"/>
    <property type="match status" value="1"/>
</dbReference>
<proteinExistence type="inferred from homology"/>
<dbReference type="InterPro" id="IPR056579">
    <property type="entry name" value="Ufl1_N"/>
</dbReference>
<evidence type="ECO:0000256" key="7">
    <source>
        <dbReference type="SAM" id="Coils"/>
    </source>
</evidence>
<keyword evidence="5" id="KW-0833">Ubl conjugation pathway</keyword>
<keyword evidence="13" id="KW-1185">Reference proteome</keyword>
<evidence type="ECO:0000259" key="10">
    <source>
        <dbReference type="Pfam" id="PF23659"/>
    </source>
</evidence>
<dbReference type="GO" id="GO:0061666">
    <property type="term" value="F:UFM1 ligase activity"/>
    <property type="evidence" value="ECO:0007669"/>
    <property type="project" value="InterPro"/>
</dbReference>
<dbReference type="InterPro" id="IPR056761">
    <property type="entry name" value="Ufl1-like_C"/>
</dbReference>
<dbReference type="Pfam" id="PF09743">
    <property type="entry name" value="E3_UFM1_ligase"/>
    <property type="match status" value="1"/>
</dbReference>
<dbReference type="Pfam" id="PF25041">
    <property type="entry name" value="UFL1_C"/>
    <property type="match status" value="1"/>
</dbReference>
<dbReference type="Proteomes" id="UP000215335">
    <property type="component" value="Unassembled WGS sequence"/>
</dbReference>
<evidence type="ECO:0000256" key="8">
    <source>
        <dbReference type="SAM" id="MobiDB-lite"/>
    </source>
</evidence>
<dbReference type="Pfam" id="PF23659">
    <property type="entry name" value="UFL1"/>
    <property type="match status" value="1"/>
</dbReference>
<feature type="domain" description="E3 UFM1-protein ligase-like C-terminal" evidence="11">
    <location>
        <begin position="649"/>
        <end position="750"/>
    </location>
</feature>
<dbReference type="STRING" id="543379.A0A232ERP4"/>
<dbReference type="GO" id="GO:1990592">
    <property type="term" value="P:protein K69-linked ufmylation"/>
    <property type="evidence" value="ECO:0007669"/>
    <property type="project" value="TreeGrafter"/>
</dbReference>
<evidence type="ECO:0000259" key="11">
    <source>
        <dbReference type="Pfam" id="PF25041"/>
    </source>
</evidence>
<dbReference type="OrthoDB" id="10258297at2759"/>
<feature type="coiled-coil region" evidence="7">
    <location>
        <begin position="734"/>
        <end position="765"/>
    </location>
</feature>
<feature type="domain" description="E3 UFM1-protein ligase 1-like" evidence="10">
    <location>
        <begin position="527"/>
        <end position="642"/>
    </location>
</feature>
<reference evidence="12 13" key="1">
    <citation type="journal article" date="2017" name="Curr. Biol.">
        <title>The Evolution of Venom by Co-option of Single-Copy Genes.</title>
        <authorList>
            <person name="Martinson E.O."/>
            <person name="Mrinalini"/>
            <person name="Kelkar Y.D."/>
            <person name="Chang C.H."/>
            <person name="Werren J.H."/>
        </authorList>
    </citation>
    <scope>NUCLEOTIDE SEQUENCE [LARGE SCALE GENOMIC DNA]</scope>
    <source>
        <strain evidence="12 13">Alberta</strain>
        <tissue evidence="12">Whole body</tissue>
    </source>
</reference>
<feature type="region of interest" description="Disordered" evidence="8">
    <location>
        <begin position="404"/>
        <end position="472"/>
    </location>
</feature>
<dbReference type="GO" id="GO:0034976">
    <property type="term" value="P:response to endoplasmic reticulum stress"/>
    <property type="evidence" value="ECO:0007669"/>
    <property type="project" value="TreeGrafter"/>
</dbReference>
<keyword evidence="7" id="KW-0175">Coiled coil</keyword>
<sequence>MTTADWDEVKRLAADFQKAQLSYTLQKLSERNCVEIIMKLTENKLLDVIFTNDGKEYVTPQHLAKEIKDELYIHGGRVNLAELANILNVDLSQISKIASDIEKHDKGVKIILGQLIDRNYIAKIAEEINDKLNQNGFISIADLTLNYDLPAEFLQSLIEKELGKSIFGKQDTQDPRIFYNQGYVARNEAKIRGALSAITKPTPISAVLGQCSVPERIFFAILENLQEKQQVPGVVTGKQSSNSIYVPTIYSKTQSEWVDNFYKQNGYLEYDALSRLGISDPKSYVKRHFSNESLVYLDTVAVGPVLIDQVDANIEEVVATGSFTDIYPLLPSVFSSQDVERLLKESSSRMKSSIHIFATTVIVSDAYLQALYKQLEPLAEKKAKEAVESGKWLQSIVENKLKSRTSDVSDNKVDRKAERRKKASSGKAGGGSQGRETKTKSTKKKYQQGKNQDFDSDDEPSGPTHGKVELELVNTTDVKKELNKDENLADMDEFIDDLSAHLQLLLNKQVAVIAEQLSQKHKSTDLNEVDDRLNAIITNMRVFDKGVKCLDKNDQAPMAKYLLKTLGVDFTTEIFKLAAHQNVIQCSPNLTTEARQKMLLDLPKEVKEPLTNLHKAVAGNSVEDFFNTVEPAMSVCCLVLKKYDKKKDRPVIVGHREALLEQLNNTQDPALTLHLTTTILFTAATQNALHMSGRHVSSILSFLQPLLEQSTIATLNKYHDLVLQYLTSSDPAIKEELHKQLEDGLQEIKKIANEYKKQLKVDKAQD</sequence>
<evidence type="ECO:0000256" key="1">
    <source>
        <dbReference type="ARBA" id="ARBA00003950"/>
    </source>
</evidence>
<keyword evidence="4" id="KW-0808">Transferase</keyword>
<dbReference type="AlphaFoldDB" id="A0A232ERP4"/>
<dbReference type="InterPro" id="IPR056580">
    <property type="entry name" value="Ufl1_dom"/>
</dbReference>
<evidence type="ECO:0000256" key="3">
    <source>
        <dbReference type="ARBA" id="ARBA00014160"/>
    </source>
</evidence>
<evidence type="ECO:0000313" key="13">
    <source>
        <dbReference type="Proteomes" id="UP000215335"/>
    </source>
</evidence>
<organism evidence="12 13">
    <name type="scientific">Trichomalopsis sarcophagae</name>
    <dbReference type="NCBI Taxonomy" id="543379"/>
    <lineage>
        <taxon>Eukaryota</taxon>
        <taxon>Metazoa</taxon>
        <taxon>Ecdysozoa</taxon>
        <taxon>Arthropoda</taxon>
        <taxon>Hexapoda</taxon>
        <taxon>Insecta</taxon>
        <taxon>Pterygota</taxon>
        <taxon>Neoptera</taxon>
        <taxon>Endopterygota</taxon>
        <taxon>Hymenoptera</taxon>
        <taxon>Apocrita</taxon>
        <taxon>Proctotrupomorpha</taxon>
        <taxon>Chalcidoidea</taxon>
        <taxon>Pteromalidae</taxon>
        <taxon>Pteromalinae</taxon>
        <taxon>Trichomalopsis</taxon>
    </lineage>
</organism>
<evidence type="ECO:0000259" key="9">
    <source>
        <dbReference type="Pfam" id="PF09743"/>
    </source>
</evidence>
<comment type="caution">
    <text evidence="12">The sequence shown here is derived from an EMBL/GenBank/DDBJ whole genome shotgun (WGS) entry which is preliminary data.</text>
</comment>
<comment type="function">
    <text evidence="1">E3 UFM1-protein ligase that mediates ufmylation of target proteins.</text>
</comment>
<dbReference type="GO" id="GO:0005789">
    <property type="term" value="C:endoplasmic reticulum membrane"/>
    <property type="evidence" value="ECO:0007669"/>
    <property type="project" value="TreeGrafter"/>
</dbReference>
<gene>
    <name evidence="12" type="ORF">TSAR_015500</name>
</gene>
<evidence type="ECO:0000256" key="5">
    <source>
        <dbReference type="ARBA" id="ARBA00022786"/>
    </source>
</evidence>
<dbReference type="Pfam" id="PF25870">
    <property type="entry name" value="WHD_UFL1_5th"/>
    <property type="match status" value="1"/>
</dbReference>
<protein>
    <recommendedName>
        <fullName evidence="3">E3 UFM1-protein ligase 1 homolog</fullName>
    </recommendedName>
    <alternativeName>
        <fullName evidence="6">E3 UFM1-protein transferase 1 homolog</fullName>
    </alternativeName>
</protein>
<feature type="compositionally biased region" description="Basic and acidic residues" evidence="8">
    <location>
        <begin position="404"/>
        <end position="417"/>
    </location>
</feature>